<evidence type="ECO:0008006" key="4">
    <source>
        <dbReference type="Google" id="ProtNLM"/>
    </source>
</evidence>
<dbReference type="AlphaFoldDB" id="A0AAV0ZKC5"/>
<evidence type="ECO:0000313" key="2">
    <source>
        <dbReference type="EMBL" id="CAI8598219.1"/>
    </source>
</evidence>
<dbReference type="EMBL" id="OX451737">
    <property type="protein sequence ID" value="CAI8598219.1"/>
    <property type="molecule type" value="Genomic_DNA"/>
</dbReference>
<organism evidence="2 3">
    <name type="scientific">Vicia faba</name>
    <name type="common">Broad bean</name>
    <name type="synonym">Faba vulgaris</name>
    <dbReference type="NCBI Taxonomy" id="3906"/>
    <lineage>
        <taxon>Eukaryota</taxon>
        <taxon>Viridiplantae</taxon>
        <taxon>Streptophyta</taxon>
        <taxon>Embryophyta</taxon>
        <taxon>Tracheophyta</taxon>
        <taxon>Spermatophyta</taxon>
        <taxon>Magnoliopsida</taxon>
        <taxon>eudicotyledons</taxon>
        <taxon>Gunneridae</taxon>
        <taxon>Pentapetalae</taxon>
        <taxon>rosids</taxon>
        <taxon>fabids</taxon>
        <taxon>Fabales</taxon>
        <taxon>Fabaceae</taxon>
        <taxon>Papilionoideae</taxon>
        <taxon>50 kb inversion clade</taxon>
        <taxon>NPAAA clade</taxon>
        <taxon>Hologalegina</taxon>
        <taxon>IRL clade</taxon>
        <taxon>Fabeae</taxon>
        <taxon>Vicia</taxon>
    </lineage>
</organism>
<feature type="transmembrane region" description="Helical" evidence="1">
    <location>
        <begin position="70"/>
        <end position="93"/>
    </location>
</feature>
<evidence type="ECO:0000256" key="1">
    <source>
        <dbReference type="SAM" id="Phobius"/>
    </source>
</evidence>
<keyword evidence="3" id="KW-1185">Reference proteome</keyword>
<reference evidence="2 3" key="1">
    <citation type="submission" date="2023-01" db="EMBL/GenBank/DDBJ databases">
        <authorList>
            <person name="Kreplak J."/>
        </authorList>
    </citation>
    <scope>NUCLEOTIDE SEQUENCE [LARGE SCALE GENOMIC DNA]</scope>
</reference>
<gene>
    <name evidence="2" type="ORF">VFH_II117240</name>
</gene>
<accession>A0AAV0ZKC5</accession>
<sequence length="129" mass="14780">MLNTIQPTYHLKLSPLGMMTRVIIKAVTKYRDVKWITPFWIFLRIDVDDRSLDHLGTIGFRSLKEPCWLLNFWFCGIAYSLICLELIGIANGLNFAWKPSHKSFVIEYDSKSAGELIGVGDQLCHSYAP</sequence>
<evidence type="ECO:0000313" key="3">
    <source>
        <dbReference type="Proteomes" id="UP001157006"/>
    </source>
</evidence>
<name>A0AAV0ZKC5_VICFA</name>
<proteinExistence type="predicted"/>
<keyword evidence="1" id="KW-0812">Transmembrane</keyword>
<protein>
    <recommendedName>
        <fullName evidence="4">RNase H type-1 domain-containing protein</fullName>
    </recommendedName>
</protein>
<keyword evidence="1" id="KW-1133">Transmembrane helix</keyword>
<keyword evidence="1" id="KW-0472">Membrane</keyword>
<dbReference type="Proteomes" id="UP001157006">
    <property type="component" value="Chromosome 2"/>
</dbReference>